<dbReference type="EMBL" id="FRDN01000011">
    <property type="protein sequence ID" value="SHN81509.1"/>
    <property type="molecule type" value="Genomic_DNA"/>
</dbReference>
<dbReference type="Proteomes" id="UP000184010">
    <property type="component" value="Unassembled WGS sequence"/>
</dbReference>
<dbReference type="AlphaFoldDB" id="A0A1M7UEQ7"/>
<dbReference type="RefSeq" id="WP_072773880.1">
    <property type="nucleotide sequence ID" value="NZ_FRDN01000011.1"/>
</dbReference>
<gene>
    <name evidence="1" type="ORF">SAMN02745215_03633</name>
</gene>
<dbReference type="CDD" id="cd02440">
    <property type="entry name" value="AdoMet_MTases"/>
    <property type="match status" value="1"/>
</dbReference>
<sequence length="285" mass="32826">MKAEPWSRGRTEFWTEEGECWRLKLRQPFGEYSERVLNDEAEEAFWQNYLAAKPVYAPDPYSVKIAGAVSTLFKNAGAESLLELGPGWGNYTLSLASVCRQLICVDSSRAVLDYIRNVVAEHNLTHVTALWGKWEDCSPPICDGILAYNCFYRITAIEDCLRKIHEKANKLCIIGMNSGPEQPYIHDFEQKLGLKVRYSRVDSRDLKKVLKSLGISPSIEISLPNEREYVYETLAELQEKALSYVIGSCDEQAVRDILLRYYYEDKDGQYRCTYKFSSELMCWYP</sequence>
<reference evidence="2" key="1">
    <citation type="submission" date="2016-12" db="EMBL/GenBank/DDBJ databases">
        <authorList>
            <person name="Varghese N."/>
            <person name="Submissions S."/>
        </authorList>
    </citation>
    <scope>NUCLEOTIDE SEQUENCE [LARGE SCALE GENOMIC DNA]</scope>
    <source>
        <strain evidence="2">DSM 11544</strain>
    </source>
</reference>
<evidence type="ECO:0000313" key="2">
    <source>
        <dbReference type="Proteomes" id="UP000184010"/>
    </source>
</evidence>
<accession>A0A1M7UEQ7</accession>
<proteinExistence type="predicted"/>
<evidence type="ECO:0000313" key="1">
    <source>
        <dbReference type="EMBL" id="SHN81509.1"/>
    </source>
</evidence>
<dbReference type="SUPFAM" id="SSF53335">
    <property type="entry name" value="S-adenosyl-L-methionine-dependent methyltransferases"/>
    <property type="match status" value="1"/>
</dbReference>
<dbReference type="InterPro" id="IPR029063">
    <property type="entry name" value="SAM-dependent_MTases_sf"/>
</dbReference>
<organism evidence="1 2">
    <name type="scientific">Desulfitobacterium chlororespirans DSM 11544</name>
    <dbReference type="NCBI Taxonomy" id="1121395"/>
    <lineage>
        <taxon>Bacteria</taxon>
        <taxon>Bacillati</taxon>
        <taxon>Bacillota</taxon>
        <taxon>Clostridia</taxon>
        <taxon>Eubacteriales</taxon>
        <taxon>Desulfitobacteriaceae</taxon>
        <taxon>Desulfitobacterium</taxon>
    </lineage>
</organism>
<evidence type="ECO:0008006" key="3">
    <source>
        <dbReference type="Google" id="ProtNLM"/>
    </source>
</evidence>
<keyword evidence="2" id="KW-1185">Reference proteome</keyword>
<dbReference type="STRING" id="1121395.SAMN02745215_03633"/>
<name>A0A1M7UEQ7_9FIRM</name>
<protein>
    <recommendedName>
        <fullName evidence="3">Methyltransferase domain-containing protein</fullName>
    </recommendedName>
</protein>
<dbReference type="Gene3D" id="3.40.50.150">
    <property type="entry name" value="Vaccinia Virus protein VP39"/>
    <property type="match status" value="1"/>
</dbReference>